<evidence type="ECO:0000313" key="3">
    <source>
        <dbReference type="Proteomes" id="UP000030706"/>
    </source>
</evidence>
<dbReference type="GeneID" id="40741334"/>
<organism evidence="2 3">
    <name type="scientific">Aureobasidium pullulans EXF-150</name>
    <dbReference type="NCBI Taxonomy" id="1043002"/>
    <lineage>
        <taxon>Eukaryota</taxon>
        <taxon>Fungi</taxon>
        <taxon>Dikarya</taxon>
        <taxon>Ascomycota</taxon>
        <taxon>Pezizomycotina</taxon>
        <taxon>Dothideomycetes</taxon>
        <taxon>Dothideomycetidae</taxon>
        <taxon>Dothideales</taxon>
        <taxon>Saccotheciaceae</taxon>
        <taxon>Aureobasidium</taxon>
    </lineage>
</organism>
<dbReference type="HOGENOM" id="CLU_2249574_0_0_1"/>
<keyword evidence="1" id="KW-0732">Signal</keyword>
<keyword evidence="3" id="KW-1185">Reference proteome</keyword>
<dbReference type="Proteomes" id="UP000030706">
    <property type="component" value="Unassembled WGS sequence"/>
</dbReference>
<reference evidence="2 3" key="1">
    <citation type="journal article" date="2014" name="BMC Genomics">
        <title>Genome sequencing of four Aureobasidium pullulans varieties: biotechnological potential, stress tolerance, and description of new species.</title>
        <authorList>
            <person name="Gostin Ar C."/>
            <person name="Ohm R.A."/>
            <person name="Kogej T."/>
            <person name="Sonjak S."/>
            <person name="Turk M."/>
            <person name="Zajc J."/>
            <person name="Zalar P."/>
            <person name="Grube M."/>
            <person name="Sun H."/>
            <person name="Han J."/>
            <person name="Sharma A."/>
            <person name="Chiniquy J."/>
            <person name="Ngan C.Y."/>
            <person name="Lipzen A."/>
            <person name="Barry K."/>
            <person name="Grigoriev I.V."/>
            <person name="Gunde-Cimerman N."/>
        </authorList>
    </citation>
    <scope>NUCLEOTIDE SEQUENCE [LARGE SCALE GENOMIC DNA]</scope>
    <source>
        <strain evidence="2 3">EXF-150</strain>
    </source>
</reference>
<protein>
    <submittedName>
        <fullName evidence="2">Uncharacterized protein</fullName>
    </submittedName>
</protein>
<accession>A0A074YSM8</accession>
<dbReference type="RefSeq" id="XP_029766063.1">
    <property type="nucleotide sequence ID" value="XM_029899028.1"/>
</dbReference>
<name>A0A074YSM8_AURPU</name>
<feature type="chain" id="PRO_5001703690" evidence="1">
    <location>
        <begin position="23"/>
        <end position="104"/>
    </location>
</feature>
<evidence type="ECO:0000256" key="1">
    <source>
        <dbReference type="SAM" id="SignalP"/>
    </source>
</evidence>
<dbReference type="AlphaFoldDB" id="A0A074YSM8"/>
<dbReference type="EMBL" id="KL584974">
    <property type="protein sequence ID" value="KEQ89876.1"/>
    <property type="molecule type" value="Genomic_DNA"/>
</dbReference>
<proteinExistence type="predicted"/>
<sequence length="104" mass="11650">MASLLFLRLWPAMSRLLSDTHGLMNWGNEMIHNSFLQIQVQKCTYLQNSLRKLFLEHPSSKSQVIVPVCMTIVSCVGLSPSNDSLRGLGYMSVSSSVKRLPPLN</sequence>
<feature type="signal peptide" evidence="1">
    <location>
        <begin position="1"/>
        <end position="22"/>
    </location>
</feature>
<evidence type="ECO:0000313" key="2">
    <source>
        <dbReference type="EMBL" id="KEQ89876.1"/>
    </source>
</evidence>
<gene>
    <name evidence="2" type="ORF">M438DRAFT_15851</name>
</gene>